<sequence length="310" mass="34048">MPRLSLETIALKRVNDDLGAAAATYKSSGEGEVDGSTGGHSPPRVAILVTTVAAVIIVGMSLFWFVRWRTRKARYLSKYTRRQTSTRTGKSEISLKKHSPPPTGKWSKPTAKSGLDWNPESTFAKPSATKPYVGKPYAQSQAMLSSSSIKNFWHNSIGASRTPKLHVRGKLSSSSKELEGLPIHHRGDSGGNPLLRETVTEIEMPPKGFQRALSTPSSSIFHLDRPSVRDRPLSTTSTLDQTPHNASTAQTGSMVSKYPWSPTTHITPIEPSYNSMTFFNHRESYGSSIHNIETTATTTTDHPRSHHQNS</sequence>
<evidence type="ECO:0000313" key="4">
    <source>
        <dbReference type="Proteomes" id="UP000002035"/>
    </source>
</evidence>
<dbReference type="OMA" id="MVSKYPW"/>
<dbReference type="EMBL" id="DS995703">
    <property type="protein sequence ID" value="EEQ30914.1"/>
    <property type="molecule type" value="Genomic_DNA"/>
</dbReference>
<dbReference type="AlphaFoldDB" id="C5FJQ3"/>
<gene>
    <name evidence="3" type="ORF">MCYG_03733</name>
</gene>
<evidence type="ECO:0000256" key="2">
    <source>
        <dbReference type="SAM" id="Phobius"/>
    </source>
</evidence>
<feature type="compositionally biased region" description="Basic and acidic residues" evidence="1">
    <location>
        <begin position="222"/>
        <end position="232"/>
    </location>
</feature>
<feature type="region of interest" description="Disordered" evidence="1">
    <location>
        <begin position="210"/>
        <end position="256"/>
    </location>
</feature>
<keyword evidence="2" id="KW-1133">Transmembrane helix</keyword>
<dbReference type="eggNOG" id="ENOG502RR0T">
    <property type="taxonomic scope" value="Eukaryota"/>
</dbReference>
<keyword evidence="2" id="KW-0472">Membrane</keyword>
<organism evidence="3 4">
    <name type="scientific">Arthroderma otae (strain ATCC MYA-4605 / CBS 113480)</name>
    <name type="common">Microsporum canis</name>
    <dbReference type="NCBI Taxonomy" id="554155"/>
    <lineage>
        <taxon>Eukaryota</taxon>
        <taxon>Fungi</taxon>
        <taxon>Dikarya</taxon>
        <taxon>Ascomycota</taxon>
        <taxon>Pezizomycotina</taxon>
        <taxon>Eurotiomycetes</taxon>
        <taxon>Eurotiomycetidae</taxon>
        <taxon>Onygenales</taxon>
        <taxon>Arthrodermataceae</taxon>
        <taxon>Microsporum</taxon>
    </lineage>
</organism>
<proteinExistence type="predicted"/>
<feature type="transmembrane region" description="Helical" evidence="2">
    <location>
        <begin position="45"/>
        <end position="66"/>
    </location>
</feature>
<feature type="compositionally biased region" description="Polar residues" evidence="1">
    <location>
        <begin position="233"/>
        <end position="254"/>
    </location>
</feature>
<dbReference type="RefSeq" id="XP_002848227.1">
    <property type="nucleotide sequence ID" value="XM_002848181.1"/>
</dbReference>
<dbReference type="HOGENOM" id="CLU_897079_0_0_1"/>
<dbReference type="OrthoDB" id="4173026at2759"/>
<name>C5FJQ3_ARTOC</name>
<feature type="region of interest" description="Disordered" evidence="1">
    <location>
        <begin position="80"/>
        <end position="121"/>
    </location>
</feature>
<keyword evidence="4" id="KW-1185">Reference proteome</keyword>
<dbReference type="GeneID" id="9229551"/>
<reference evidence="4" key="1">
    <citation type="journal article" date="2012" name="MBio">
        <title>Comparative genome analysis of Trichophyton rubrum and related dermatophytes reveals candidate genes involved in infection.</title>
        <authorList>
            <person name="Martinez D.A."/>
            <person name="Oliver B.G."/>
            <person name="Graeser Y."/>
            <person name="Goldberg J.M."/>
            <person name="Li W."/>
            <person name="Martinez-Rossi N.M."/>
            <person name="Monod M."/>
            <person name="Shelest E."/>
            <person name="Barton R.C."/>
            <person name="Birch E."/>
            <person name="Brakhage A.A."/>
            <person name="Chen Z."/>
            <person name="Gurr S.J."/>
            <person name="Heiman D."/>
            <person name="Heitman J."/>
            <person name="Kosti I."/>
            <person name="Rossi A."/>
            <person name="Saif S."/>
            <person name="Samalova M."/>
            <person name="Saunders C.W."/>
            <person name="Shea T."/>
            <person name="Summerbell R.C."/>
            <person name="Xu J."/>
            <person name="Young S."/>
            <person name="Zeng Q."/>
            <person name="Birren B.W."/>
            <person name="Cuomo C.A."/>
            <person name="White T.C."/>
        </authorList>
    </citation>
    <scope>NUCLEOTIDE SEQUENCE [LARGE SCALE GENOMIC DNA]</scope>
    <source>
        <strain evidence="4">ATCC MYA-4605 / CBS 113480</strain>
    </source>
</reference>
<dbReference type="VEuPathDB" id="FungiDB:MCYG_03733"/>
<accession>C5FJQ3</accession>
<keyword evidence="2" id="KW-0812">Transmembrane</keyword>
<evidence type="ECO:0000256" key="1">
    <source>
        <dbReference type="SAM" id="MobiDB-lite"/>
    </source>
</evidence>
<protein>
    <submittedName>
        <fullName evidence="3">Uncharacterized protein</fullName>
    </submittedName>
</protein>
<evidence type="ECO:0000313" key="3">
    <source>
        <dbReference type="EMBL" id="EEQ30914.1"/>
    </source>
</evidence>
<dbReference type="Proteomes" id="UP000002035">
    <property type="component" value="Unassembled WGS sequence"/>
</dbReference>